<keyword evidence="1" id="KW-0805">Transcription regulation</keyword>
<organism evidence="7 8">
    <name type="scientific">Candidatus Desulfosporosinus infrequens</name>
    <dbReference type="NCBI Taxonomy" id="2043169"/>
    <lineage>
        <taxon>Bacteria</taxon>
        <taxon>Bacillati</taxon>
        <taxon>Bacillota</taxon>
        <taxon>Clostridia</taxon>
        <taxon>Eubacteriales</taxon>
        <taxon>Desulfitobacteriaceae</taxon>
        <taxon>Desulfosporosinus</taxon>
    </lineage>
</organism>
<dbReference type="SUPFAM" id="SSF88946">
    <property type="entry name" value="Sigma2 domain of RNA polymerase sigma factors"/>
    <property type="match status" value="1"/>
</dbReference>
<dbReference type="PANTHER" id="PTHR30376:SF3">
    <property type="entry name" value="RNA POLYMERASE SIGMA FACTOR RPOH"/>
    <property type="match status" value="1"/>
</dbReference>
<dbReference type="GO" id="GO:0003677">
    <property type="term" value="F:DNA binding"/>
    <property type="evidence" value="ECO:0007669"/>
    <property type="project" value="UniProtKB-KW"/>
</dbReference>
<keyword evidence="5" id="KW-0472">Membrane</keyword>
<evidence type="ECO:0000256" key="1">
    <source>
        <dbReference type="ARBA" id="ARBA00023015"/>
    </source>
</evidence>
<feature type="domain" description="RNA polymerase sigma-70" evidence="6">
    <location>
        <begin position="91"/>
        <end position="104"/>
    </location>
</feature>
<dbReference type="Proteomes" id="UP000238916">
    <property type="component" value="Unassembled WGS sequence"/>
</dbReference>
<evidence type="ECO:0000256" key="2">
    <source>
        <dbReference type="ARBA" id="ARBA00023082"/>
    </source>
</evidence>
<evidence type="ECO:0000256" key="3">
    <source>
        <dbReference type="ARBA" id="ARBA00023125"/>
    </source>
</evidence>
<protein>
    <recommendedName>
        <fullName evidence="6">RNA polymerase sigma-70 domain-containing protein</fullName>
    </recommendedName>
</protein>
<dbReference type="Pfam" id="PF04542">
    <property type="entry name" value="Sigma70_r2"/>
    <property type="match status" value="1"/>
</dbReference>
<dbReference type="InterPro" id="IPR000943">
    <property type="entry name" value="RNA_pol_sigma70"/>
</dbReference>
<gene>
    <name evidence="7" type="ORF">SBF1_8870001</name>
</gene>
<dbReference type="InterPro" id="IPR014284">
    <property type="entry name" value="RNA_pol_sigma-70_dom"/>
</dbReference>
<proteinExistence type="predicted"/>
<dbReference type="AlphaFoldDB" id="A0A2U3LWG3"/>
<dbReference type="GO" id="GO:0016987">
    <property type="term" value="F:sigma factor activity"/>
    <property type="evidence" value="ECO:0007669"/>
    <property type="project" value="UniProtKB-KW"/>
</dbReference>
<sequence>MFGEFVVVSIALSFLKGVSLLVSYINNNAFPKPLSRQDEAHYLKILSESKTKQFTMTPEVEKARNTLVEHNLRLVAHIVKQYDGTEEDVDDLISIGTIGLIKGINTFDPSKGIKLDSYAGKCIENEILMYFRAKRKSKGEISMSGKGLARYWIPTRFQPLPIRTAREVFPQAAHPINFIIRVMRPIEW</sequence>
<keyword evidence="3" id="KW-0238">DNA-binding</keyword>
<dbReference type="InterPro" id="IPR013325">
    <property type="entry name" value="RNA_pol_sigma_r2"/>
</dbReference>
<dbReference type="PROSITE" id="PS00715">
    <property type="entry name" value="SIGMA70_1"/>
    <property type="match status" value="1"/>
</dbReference>
<evidence type="ECO:0000313" key="7">
    <source>
        <dbReference type="EMBL" id="SPF56179.1"/>
    </source>
</evidence>
<evidence type="ECO:0000256" key="5">
    <source>
        <dbReference type="SAM" id="Phobius"/>
    </source>
</evidence>
<dbReference type="OrthoDB" id="9809557at2"/>
<evidence type="ECO:0000259" key="6">
    <source>
        <dbReference type="PROSITE" id="PS00715"/>
    </source>
</evidence>
<accession>A0A2U3LWG3</accession>
<dbReference type="PANTHER" id="PTHR30376">
    <property type="entry name" value="SIGMA FACTOR RPOH HEAT SHOCK RELATED"/>
    <property type="match status" value="1"/>
</dbReference>
<reference evidence="8" key="1">
    <citation type="submission" date="2018-02" db="EMBL/GenBank/DDBJ databases">
        <authorList>
            <person name="Hausmann B."/>
        </authorList>
    </citation>
    <scope>NUCLEOTIDE SEQUENCE [LARGE SCALE GENOMIC DNA]</scope>
    <source>
        <strain evidence="8">Peat soil MAG SbF1</strain>
    </source>
</reference>
<keyword evidence="5" id="KW-1133">Transmembrane helix</keyword>
<name>A0A2U3LWG3_9FIRM</name>
<feature type="transmembrane region" description="Helical" evidence="5">
    <location>
        <begin position="6"/>
        <end position="26"/>
    </location>
</feature>
<keyword evidence="5" id="KW-0812">Transmembrane</keyword>
<keyword evidence="4" id="KW-0804">Transcription</keyword>
<evidence type="ECO:0000313" key="8">
    <source>
        <dbReference type="Proteomes" id="UP000238916"/>
    </source>
</evidence>
<dbReference type="InterPro" id="IPR050813">
    <property type="entry name" value="Sigma-70_Factor"/>
</dbReference>
<dbReference type="NCBIfam" id="TIGR02937">
    <property type="entry name" value="sigma70-ECF"/>
    <property type="match status" value="1"/>
</dbReference>
<dbReference type="EMBL" id="OMOF01000875">
    <property type="protein sequence ID" value="SPF56179.1"/>
    <property type="molecule type" value="Genomic_DNA"/>
</dbReference>
<dbReference type="Gene3D" id="1.20.120.1810">
    <property type="match status" value="1"/>
</dbReference>
<keyword evidence="2" id="KW-0731">Sigma factor</keyword>
<dbReference type="GO" id="GO:0006352">
    <property type="term" value="P:DNA-templated transcription initiation"/>
    <property type="evidence" value="ECO:0007669"/>
    <property type="project" value="InterPro"/>
</dbReference>
<evidence type="ECO:0000256" key="4">
    <source>
        <dbReference type="ARBA" id="ARBA00023163"/>
    </source>
</evidence>
<dbReference type="InterPro" id="IPR007627">
    <property type="entry name" value="RNA_pol_sigma70_r2"/>
</dbReference>